<evidence type="ECO:0000313" key="2">
    <source>
        <dbReference type="EMBL" id="CAG8574175.1"/>
    </source>
</evidence>
<gene>
    <name evidence="2" type="ORF">RFULGI_LOCUS5583</name>
</gene>
<dbReference type="OrthoDB" id="2441199at2759"/>
<accession>A0A9N9G389</accession>
<name>A0A9N9G389_9GLOM</name>
<dbReference type="Proteomes" id="UP000789396">
    <property type="component" value="Unassembled WGS sequence"/>
</dbReference>
<protein>
    <submittedName>
        <fullName evidence="2">7957_t:CDS:1</fullName>
    </submittedName>
</protein>
<evidence type="ECO:0000256" key="1">
    <source>
        <dbReference type="SAM" id="MobiDB-lite"/>
    </source>
</evidence>
<proteinExistence type="predicted"/>
<comment type="caution">
    <text evidence="2">The sequence shown here is derived from an EMBL/GenBank/DDBJ whole genome shotgun (WGS) entry which is preliminary data.</text>
</comment>
<dbReference type="AlphaFoldDB" id="A0A9N9G389"/>
<sequence>MNAMNDEGSRKRHRLSLENNEEFSSEVEEDTRTTITTTTDTSNSQFSQISTVIQPSSSKNMLQNKHKSRVFSEVWDYFVKGSEKTNGHYEATSQLEAHLSNEYASCPDDISHYWCKKVAESDINYIRRPKTSSALPNSKPQTTMTSYYMSDRSLTKAITSCLDQKLSFFGKELTESKLRNACNIASVGNVMNCEDDQMRVNSENSLDNIVSDHPTTLLIEDIVDLTVENNSERSERTAQTISPADLDYDPLDVLNSFLERENQNNNQ</sequence>
<dbReference type="EMBL" id="CAJVPZ010006479">
    <property type="protein sequence ID" value="CAG8574175.1"/>
    <property type="molecule type" value="Genomic_DNA"/>
</dbReference>
<feature type="compositionally biased region" description="Acidic residues" evidence="1">
    <location>
        <begin position="19"/>
        <end position="29"/>
    </location>
</feature>
<organism evidence="2 3">
    <name type="scientific">Racocetra fulgida</name>
    <dbReference type="NCBI Taxonomy" id="60492"/>
    <lineage>
        <taxon>Eukaryota</taxon>
        <taxon>Fungi</taxon>
        <taxon>Fungi incertae sedis</taxon>
        <taxon>Mucoromycota</taxon>
        <taxon>Glomeromycotina</taxon>
        <taxon>Glomeromycetes</taxon>
        <taxon>Diversisporales</taxon>
        <taxon>Gigasporaceae</taxon>
        <taxon>Racocetra</taxon>
    </lineage>
</organism>
<reference evidence="2" key="1">
    <citation type="submission" date="2021-06" db="EMBL/GenBank/DDBJ databases">
        <authorList>
            <person name="Kallberg Y."/>
            <person name="Tangrot J."/>
            <person name="Rosling A."/>
        </authorList>
    </citation>
    <scope>NUCLEOTIDE SEQUENCE</scope>
    <source>
        <strain evidence="2">IN212</strain>
    </source>
</reference>
<evidence type="ECO:0000313" key="3">
    <source>
        <dbReference type="Proteomes" id="UP000789396"/>
    </source>
</evidence>
<keyword evidence="3" id="KW-1185">Reference proteome</keyword>
<feature type="region of interest" description="Disordered" evidence="1">
    <location>
        <begin position="1"/>
        <end position="43"/>
    </location>
</feature>